<evidence type="ECO:0000313" key="5">
    <source>
        <dbReference type="Proteomes" id="UP000011715"/>
    </source>
</evidence>
<evidence type="ECO:0000313" key="3">
    <source>
        <dbReference type="EMBL" id="KLU91061.1"/>
    </source>
</evidence>
<evidence type="ECO:0000313" key="4">
    <source>
        <dbReference type="EnsemblFungi" id="MAPG_09584T0"/>
    </source>
</evidence>
<accession>A0A0C4EAB8</accession>
<dbReference type="InterPro" id="IPR029063">
    <property type="entry name" value="SAM-dependent_MTases_sf"/>
</dbReference>
<dbReference type="EMBL" id="GL876976">
    <property type="protein sequence ID" value="KLU91061.1"/>
    <property type="molecule type" value="Genomic_DNA"/>
</dbReference>
<keyword evidence="5" id="KW-1185">Reference proteome</keyword>
<evidence type="ECO:0000256" key="1">
    <source>
        <dbReference type="ARBA" id="ARBA00038158"/>
    </source>
</evidence>
<name>A0A0C4EAB8_MAGP6</name>
<gene>
    <name evidence="3" type="ORF">MAPG_09584</name>
</gene>
<dbReference type="SUPFAM" id="SSF53335">
    <property type="entry name" value="S-adenosyl-L-methionine-dependent methyltransferases"/>
    <property type="match status" value="1"/>
</dbReference>
<dbReference type="eggNOG" id="ENOG502S4V1">
    <property type="taxonomic scope" value="Eukaryota"/>
</dbReference>
<proteinExistence type="inferred from homology"/>
<dbReference type="Proteomes" id="UP000011715">
    <property type="component" value="Unassembled WGS sequence"/>
</dbReference>
<protein>
    <recommendedName>
        <fullName evidence="2">Methyltransferase domain-containing protein</fullName>
    </recommendedName>
</protein>
<dbReference type="EnsemblFungi" id="MAPG_09584T0">
    <property type="protein sequence ID" value="MAPG_09584T0"/>
    <property type="gene ID" value="MAPG_09584"/>
</dbReference>
<dbReference type="OrthoDB" id="2013972at2759"/>
<dbReference type="VEuPathDB" id="FungiDB:MAPG_09584"/>
<dbReference type="AlphaFoldDB" id="A0A0C4EAB8"/>
<dbReference type="EMBL" id="ADBL01002450">
    <property type="status" value="NOT_ANNOTATED_CDS"/>
    <property type="molecule type" value="Genomic_DNA"/>
</dbReference>
<comment type="similarity">
    <text evidence="1">Belongs to the methyltransferase superfamily. LaeA methyltransferase family.</text>
</comment>
<sequence length="253" mass="27594">MSNPKFASAYADYQSKSSHADNWKAAIDATDLSTRPIAAQLLEQMGLGATRDKPFKLLDHACGTGVVGHLLHASIAPEVLEQSSVLSADKAPDMVELVKDRQAREGWINSEARVLDAQKTDLPDASFSHITIGLALQITPEPQLVLKDCIRLLQPGGVVGLSTPTDVLGGHMRDLRAAFASFPFDAPGAEFARLFSPFLPIILGGWWPEETRKAHPLDEVLGLVAAFLDDKYEGRPWYSEYYALVASGRKKVE</sequence>
<reference evidence="3" key="1">
    <citation type="submission" date="2010-05" db="EMBL/GenBank/DDBJ databases">
        <title>The Genome Sequence of Magnaporthe poae strain ATCC 64411.</title>
        <authorList>
            <consortium name="The Broad Institute Genome Sequencing Platform"/>
            <consortium name="Broad Institute Genome Sequencing Center for Infectious Disease"/>
            <person name="Ma L.-J."/>
            <person name="Dead R."/>
            <person name="Young S."/>
            <person name="Zeng Q."/>
            <person name="Koehrsen M."/>
            <person name="Alvarado L."/>
            <person name="Berlin A."/>
            <person name="Chapman S.B."/>
            <person name="Chen Z."/>
            <person name="Freedman E."/>
            <person name="Gellesch M."/>
            <person name="Goldberg J."/>
            <person name="Griggs A."/>
            <person name="Gujja S."/>
            <person name="Heilman E.R."/>
            <person name="Heiman D."/>
            <person name="Hepburn T."/>
            <person name="Howarth C."/>
            <person name="Jen D."/>
            <person name="Larson L."/>
            <person name="Mehta T."/>
            <person name="Neiman D."/>
            <person name="Pearson M."/>
            <person name="Roberts A."/>
            <person name="Saif S."/>
            <person name="Shea T."/>
            <person name="Shenoy N."/>
            <person name="Sisk P."/>
            <person name="Stolte C."/>
            <person name="Sykes S."/>
            <person name="Walk T."/>
            <person name="White J."/>
            <person name="Yandava C."/>
            <person name="Haas B."/>
            <person name="Nusbaum C."/>
            <person name="Birren B."/>
        </authorList>
    </citation>
    <scope>NUCLEOTIDE SEQUENCE</scope>
    <source>
        <strain evidence="3">ATCC 64411</strain>
    </source>
</reference>
<evidence type="ECO:0000259" key="2">
    <source>
        <dbReference type="Pfam" id="PF13847"/>
    </source>
</evidence>
<reference evidence="4" key="5">
    <citation type="submission" date="2015-06" db="UniProtKB">
        <authorList>
            <consortium name="EnsemblFungi"/>
        </authorList>
    </citation>
    <scope>IDENTIFICATION</scope>
    <source>
        <strain evidence="4">ATCC 64411</strain>
    </source>
</reference>
<reference evidence="3" key="3">
    <citation type="submission" date="2011-03" db="EMBL/GenBank/DDBJ databases">
        <title>Annotation of Magnaporthe poae ATCC 64411.</title>
        <authorList>
            <person name="Ma L.-J."/>
            <person name="Dead R."/>
            <person name="Young S.K."/>
            <person name="Zeng Q."/>
            <person name="Gargeya S."/>
            <person name="Fitzgerald M."/>
            <person name="Haas B."/>
            <person name="Abouelleil A."/>
            <person name="Alvarado L."/>
            <person name="Arachchi H.M."/>
            <person name="Berlin A."/>
            <person name="Brown A."/>
            <person name="Chapman S.B."/>
            <person name="Chen Z."/>
            <person name="Dunbar C."/>
            <person name="Freedman E."/>
            <person name="Gearin G."/>
            <person name="Gellesch M."/>
            <person name="Goldberg J."/>
            <person name="Griggs A."/>
            <person name="Gujja S."/>
            <person name="Heiman D."/>
            <person name="Howarth C."/>
            <person name="Larson L."/>
            <person name="Lui A."/>
            <person name="MacDonald P.J.P."/>
            <person name="Mehta T."/>
            <person name="Montmayeur A."/>
            <person name="Murphy C."/>
            <person name="Neiman D."/>
            <person name="Pearson M."/>
            <person name="Priest M."/>
            <person name="Roberts A."/>
            <person name="Saif S."/>
            <person name="Shea T."/>
            <person name="Shenoy N."/>
            <person name="Sisk P."/>
            <person name="Stolte C."/>
            <person name="Sykes S."/>
            <person name="Yandava C."/>
            <person name="Wortman J."/>
            <person name="Nusbaum C."/>
            <person name="Birren B."/>
        </authorList>
    </citation>
    <scope>NUCLEOTIDE SEQUENCE</scope>
    <source>
        <strain evidence="3">ATCC 64411</strain>
    </source>
</reference>
<dbReference type="EMBL" id="ADBL01002449">
    <property type="status" value="NOT_ANNOTATED_CDS"/>
    <property type="molecule type" value="Genomic_DNA"/>
</dbReference>
<dbReference type="Gene3D" id="3.40.50.150">
    <property type="entry name" value="Vaccinia Virus protein VP39"/>
    <property type="match status" value="1"/>
</dbReference>
<feature type="domain" description="Methyltransferase" evidence="2">
    <location>
        <begin position="55"/>
        <end position="165"/>
    </location>
</feature>
<reference evidence="5" key="2">
    <citation type="submission" date="2010-05" db="EMBL/GenBank/DDBJ databases">
        <title>The genome sequence of Magnaporthe poae strain ATCC 64411.</title>
        <authorList>
            <person name="Ma L.-J."/>
            <person name="Dead R."/>
            <person name="Young S."/>
            <person name="Zeng Q."/>
            <person name="Koehrsen M."/>
            <person name="Alvarado L."/>
            <person name="Berlin A."/>
            <person name="Chapman S.B."/>
            <person name="Chen Z."/>
            <person name="Freedman E."/>
            <person name="Gellesch M."/>
            <person name="Goldberg J."/>
            <person name="Griggs A."/>
            <person name="Gujja S."/>
            <person name="Heilman E.R."/>
            <person name="Heiman D."/>
            <person name="Hepburn T."/>
            <person name="Howarth C."/>
            <person name="Jen D."/>
            <person name="Larson L."/>
            <person name="Mehta T."/>
            <person name="Neiman D."/>
            <person name="Pearson M."/>
            <person name="Roberts A."/>
            <person name="Saif S."/>
            <person name="Shea T."/>
            <person name="Shenoy N."/>
            <person name="Sisk P."/>
            <person name="Stolte C."/>
            <person name="Sykes S."/>
            <person name="Walk T."/>
            <person name="White J."/>
            <person name="Yandava C."/>
            <person name="Haas B."/>
            <person name="Nusbaum C."/>
            <person name="Birren B."/>
        </authorList>
    </citation>
    <scope>NUCLEOTIDE SEQUENCE [LARGE SCALE GENOMIC DNA]</scope>
    <source>
        <strain evidence="5">ATCC 64411 / 73-15</strain>
    </source>
</reference>
<dbReference type="PANTHER" id="PTHR43591">
    <property type="entry name" value="METHYLTRANSFERASE"/>
    <property type="match status" value="1"/>
</dbReference>
<dbReference type="CDD" id="cd02440">
    <property type="entry name" value="AdoMet_MTases"/>
    <property type="match status" value="1"/>
</dbReference>
<organism evidence="4 5">
    <name type="scientific">Magnaporthiopsis poae (strain ATCC 64411 / 73-15)</name>
    <name type="common">Kentucky bluegrass fungus</name>
    <name type="synonym">Magnaporthe poae</name>
    <dbReference type="NCBI Taxonomy" id="644358"/>
    <lineage>
        <taxon>Eukaryota</taxon>
        <taxon>Fungi</taxon>
        <taxon>Dikarya</taxon>
        <taxon>Ascomycota</taxon>
        <taxon>Pezizomycotina</taxon>
        <taxon>Sordariomycetes</taxon>
        <taxon>Sordariomycetidae</taxon>
        <taxon>Magnaporthales</taxon>
        <taxon>Magnaporthaceae</taxon>
        <taxon>Magnaporthiopsis</taxon>
    </lineage>
</organism>
<dbReference type="InterPro" id="IPR025714">
    <property type="entry name" value="Methyltranfer_dom"/>
</dbReference>
<dbReference type="Pfam" id="PF13847">
    <property type="entry name" value="Methyltransf_31"/>
    <property type="match status" value="1"/>
</dbReference>
<reference evidence="4" key="4">
    <citation type="journal article" date="2015" name="G3 (Bethesda)">
        <title>Genome sequences of three phytopathogenic species of the Magnaporthaceae family of fungi.</title>
        <authorList>
            <person name="Okagaki L.H."/>
            <person name="Nunes C.C."/>
            <person name="Sailsbery J."/>
            <person name="Clay B."/>
            <person name="Brown D."/>
            <person name="John T."/>
            <person name="Oh Y."/>
            <person name="Young N."/>
            <person name="Fitzgerald M."/>
            <person name="Haas B.J."/>
            <person name="Zeng Q."/>
            <person name="Young S."/>
            <person name="Adiconis X."/>
            <person name="Fan L."/>
            <person name="Levin J.Z."/>
            <person name="Mitchell T.K."/>
            <person name="Okubara P.A."/>
            <person name="Farman M.L."/>
            <person name="Kohn L.M."/>
            <person name="Birren B."/>
            <person name="Ma L.-J."/>
            <person name="Dean R.A."/>
        </authorList>
    </citation>
    <scope>NUCLEOTIDE SEQUENCE</scope>
    <source>
        <strain evidence="4">ATCC 64411 / 73-15</strain>
    </source>
</reference>